<evidence type="ECO:0000313" key="3">
    <source>
        <dbReference type="Proteomes" id="UP000070394"/>
    </source>
</evidence>
<dbReference type="InterPro" id="IPR014710">
    <property type="entry name" value="RmlC-like_jellyroll"/>
</dbReference>
<dbReference type="OrthoDB" id="9793184at2"/>
<dbReference type="Proteomes" id="UP000070394">
    <property type="component" value="Unassembled WGS sequence"/>
</dbReference>
<evidence type="ECO:0000313" key="2">
    <source>
        <dbReference type="EMBL" id="KXB60813.1"/>
    </source>
</evidence>
<gene>
    <name evidence="2" type="ORF">HMPREF1866_00263</name>
</gene>
<dbReference type="PANTHER" id="PTHR37694">
    <property type="entry name" value="SLR8022 PROTEIN"/>
    <property type="match status" value="1"/>
</dbReference>
<dbReference type="PANTHER" id="PTHR37694:SF1">
    <property type="entry name" value="SLR8022 PROTEIN"/>
    <property type="match status" value="1"/>
</dbReference>
<dbReference type="Pfam" id="PF07883">
    <property type="entry name" value="Cupin_2"/>
    <property type="match status" value="1"/>
</dbReference>
<evidence type="ECO:0000259" key="1">
    <source>
        <dbReference type="Pfam" id="PF07883"/>
    </source>
</evidence>
<accession>A0A133ZZD9</accession>
<dbReference type="CDD" id="cd02230">
    <property type="entry name" value="cupin_HP0902-like"/>
    <property type="match status" value="1"/>
</dbReference>
<dbReference type="STRING" id="467210.HMPREF1866_00263"/>
<reference evidence="3" key="1">
    <citation type="submission" date="2016-01" db="EMBL/GenBank/DDBJ databases">
        <authorList>
            <person name="Mitreva M."/>
            <person name="Pepin K.H."/>
            <person name="Mihindukulasuriya K.A."/>
            <person name="Fulton R."/>
            <person name="Fronick C."/>
            <person name="O'Laughlin M."/>
            <person name="Miner T."/>
            <person name="Herter B."/>
            <person name="Rosa B.A."/>
            <person name="Cordes M."/>
            <person name="Tomlinson C."/>
            <person name="Wollam A."/>
            <person name="Palsikar V.B."/>
            <person name="Mardis E.R."/>
            <person name="Wilson R.K."/>
        </authorList>
    </citation>
    <scope>NUCLEOTIDE SEQUENCE [LARGE SCALE GENOMIC DNA]</scope>
    <source>
        <strain evidence="3">DNF00896</strain>
    </source>
</reference>
<dbReference type="InterPro" id="IPR013096">
    <property type="entry name" value="Cupin_2"/>
</dbReference>
<dbReference type="Gene3D" id="2.60.120.10">
    <property type="entry name" value="Jelly Rolls"/>
    <property type="match status" value="1"/>
</dbReference>
<dbReference type="AlphaFoldDB" id="A0A133ZZD9"/>
<dbReference type="SUPFAM" id="SSF51182">
    <property type="entry name" value="RmlC-like cupins"/>
    <property type="match status" value="1"/>
</dbReference>
<sequence>MDKFLKNINHEEVLKLADLVEASEGQVVSKTLAQNKYVSITVFAFSKGEEISTHESDGDALVTVLEGSGKFIVDGKEYILNAGESLVMPARKPHSVHAIESFKMQLTVVFPLER</sequence>
<dbReference type="PATRIC" id="fig|467210.3.peg.259"/>
<keyword evidence="3" id="KW-1185">Reference proteome</keyword>
<feature type="domain" description="Cupin type-2" evidence="1">
    <location>
        <begin position="43"/>
        <end position="110"/>
    </location>
</feature>
<dbReference type="InterPro" id="IPR011051">
    <property type="entry name" value="RmlC_Cupin_sf"/>
</dbReference>
<dbReference type="RefSeq" id="WP_060930259.1">
    <property type="nucleotide sequence ID" value="NZ_KQ959775.1"/>
</dbReference>
<protein>
    <submittedName>
        <fullName evidence="2">Cupin domain protein</fullName>
    </submittedName>
</protein>
<organism evidence="2 3">
    <name type="scientific">Lachnoanaerobaculum saburreum</name>
    <dbReference type="NCBI Taxonomy" id="467210"/>
    <lineage>
        <taxon>Bacteria</taxon>
        <taxon>Bacillati</taxon>
        <taxon>Bacillota</taxon>
        <taxon>Clostridia</taxon>
        <taxon>Lachnospirales</taxon>
        <taxon>Lachnospiraceae</taxon>
        <taxon>Lachnoanaerobaculum</taxon>
    </lineage>
</organism>
<comment type="caution">
    <text evidence="2">The sequence shown here is derived from an EMBL/GenBank/DDBJ whole genome shotgun (WGS) entry which is preliminary data.</text>
</comment>
<proteinExistence type="predicted"/>
<name>A0A133ZZD9_9FIRM</name>
<dbReference type="EMBL" id="LSDA01000010">
    <property type="protein sequence ID" value="KXB60813.1"/>
    <property type="molecule type" value="Genomic_DNA"/>
</dbReference>